<sequence length="411" mass="46616">MYIRFAVAALVIGTSLYLLVELANCQFSGTLTPTRAGHMWLQTASLIGSSNLLATGLDPWPPQHRPNGTLLKQPWVSGGQENPCVPALHHLSPRGDYEYHPSDVEKEWMKFPRRKKICKTAREQQEQSRIWMNYTASVFKANQRPDREPMEEEARVLSYFSYPRSDGSRVKRYVEPLSGVARHPLWLCLSDKSIDGQNTTYLLPENACTKDGNRAKGVFFDLGSGQNVRDFEMYDYAEGSGMGSSIPLFFRMYADRCIDFHAIYAWEVRHVDHNQFWDPLPDEIRARLRFFNRPVQENGCPDSPQGNFSERGGFLNMLASTVSLDDYVVVKVDIDSLGMGAGPELAIVESIAHLPELSTLIDELYFEYHFYFDGATTFGWGGGNFGGRDVDTAINLMVRLREAGIRSHFWV</sequence>
<proteinExistence type="predicted"/>
<reference evidence="1 2" key="1">
    <citation type="submission" date="2024-02" db="EMBL/GenBank/DDBJ databases">
        <authorList>
            <person name="Chen Y."/>
            <person name="Shah S."/>
            <person name="Dougan E. K."/>
            <person name="Thang M."/>
            <person name="Chan C."/>
        </authorList>
    </citation>
    <scope>NUCLEOTIDE SEQUENCE [LARGE SCALE GENOMIC DNA]</scope>
</reference>
<gene>
    <name evidence="1" type="ORF">CCMP2556_LOCUS1577</name>
</gene>
<organism evidence="1 2">
    <name type="scientific">Durusdinium trenchii</name>
    <dbReference type="NCBI Taxonomy" id="1381693"/>
    <lineage>
        <taxon>Eukaryota</taxon>
        <taxon>Sar</taxon>
        <taxon>Alveolata</taxon>
        <taxon>Dinophyceae</taxon>
        <taxon>Suessiales</taxon>
        <taxon>Symbiodiniaceae</taxon>
        <taxon>Durusdinium</taxon>
    </lineage>
</organism>
<comment type="caution">
    <text evidence="1">The sequence shown here is derived from an EMBL/GenBank/DDBJ whole genome shotgun (WGS) entry which is preliminary data.</text>
</comment>
<accession>A0ABP0HHF2</accession>
<evidence type="ECO:0000313" key="1">
    <source>
        <dbReference type="EMBL" id="CAK8989223.1"/>
    </source>
</evidence>
<keyword evidence="2" id="KW-1185">Reference proteome</keyword>
<dbReference type="Proteomes" id="UP001642484">
    <property type="component" value="Unassembled WGS sequence"/>
</dbReference>
<evidence type="ECO:0000313" key="2">
    <source>
        <dbReference type="Proteomes" id="UP001642484"/>
    </source>
</evidence>
<name>A0ABP0HHF2_9DINO</name>
<dbReference type="EMBL" id="CAXAMN010000525">
    <property type="protein sequence ID" value="CAK8989223.1"/>
    <property type="molecule type" value="Genomic_DNA"/>
</dbReference>
<protein>
    <submittedName>
        <fullName evidence="1">Uncharacterized protein</fullName>
    </submittedName>
</protein>